<dbReference type="Proteomes" id="UP001168877">
    <property type="component" value="Unassembled WGS sequence"/>
</dbReference>
<sequence>MRNCKPTNIPLCANFLLSDALSPRSLEESRYMENIPYSSAVGSMMYAMISTRPDLAQVISVLSRYMANPRKGHWNAMKWRYINFTNSVGLNYDCSSSVLDLVGALFAMDEDPSMMELISIADEFFIFNGAPSQMNNSSAMEMSSIANGV</sequence>
<reference evidence="1" key="1">
    <citation type="journal article" date="2022" name="Plant J.">
        <title>Strategies of tolerance reflected in two North American maple genomes.</title>
        <authorList>
            <person name="McEvoy S.L."/>
            <person name="Sezen U.U."/>
            <person name="Trouern-Trend A."/>
            <person name="McMahon S.M."/>
            <person name="Schaberg P.G."/>
            <person name="Yang J."/>
            <person name="Wegrzyn J.L."/>
            <person name="Swenson N.G."/>
        </authorList>
    </citation>
    <scope>NUCLEOTIDE SEQUENCE</scope>
    <source>
        <strain evidence="1">NS2018</strain>
    </source>
</reference>
<evidence type="ECO:0008006" key="3">
    <source>
        <dbReference type="Google" id="ProtNLM"/>
    </source>
</evidence>
<name>A0AA39VEH8_ACESA</name>
<keyword evidence="2" id="KW-1185">Reference proteome</keyword>
<dbReference type="PANTHER" id="PTHR11439">
    <property type="entry name" value="GAG-POL-RELATED RETROTRANSPOSON"/>
    <property type="match status" value="1"/>
</dbReference>
<dbReference type="PANTHER" id="PTHR11439:SF467">
    <property type="entry name" value="INTEGRASE CATALYTIC DOMAIN-CONTAINING PROTEIN"/>
    <property type="match status" value="1"/>
</dbReference>
<organism evidence="1 2">
    <name type="scientific">Acer saccharum</name>
    <name type="common">Sugar maple</name>
    <dbReference type="NCBI Taxonomy" id="4024"/>
    <lineage>
        <taxon>Eukaryota</taxon>
        <taxon>Viridiplantae</taxon>
        <taxon>Streptophyta</taxon>
        <taxon>Embryophyta</taxon>
        <taxon>Tracheophyta</taxon>
        <taxon>Spermatophyta</taxon>
        <taxon>Magnoliopsida</taxon>
        <taxon>eudicotyledons</taxon>
        <taxon>Gunneridae</taxon>
        <taxon>Pentapetalae</taxon>
        <taxon>rosids</taxon>
        <taxon>malvids</taxon>
        <taxon>Sapindales</taxon>
        <taxon>Sapindaceae</taxon>
        <taxon>Hippocastanoideae</taxon>
        <taxon>Acereae</taxon>
        <taxon>Acer</taxon>
    </lineage>
</organism>
<accession>A0AA39VEH8</accession>
<evidence type="ECO:0000313" key="2">
    <source>
        <dbReference type="Proteomes" id="UP001168877"/>
    </source>
</evidence>
<reference evidence="1" key="2">
    <citation type="submission" date="2023-06" db="EMBL/GenBank/DDBJ databases">
        <authorList>
            <person name="Swenson N.G."/>
            <person name="Wegrzyn J.L."/>
            <person name="Mcevoy S.L."/>
        </authorList>
    </citation>
    <scope>NUCLEOTIDE SEQUENCE</scope>
    <source>
        <strain evidence="1">NS2018</strain>
        <tissue evidence="1">Leaf</tissue>
    </source>
</reference>
<proteinExistence type="predicted"/>
<gene>
    <name evidence="1" type="ORF">LWI29_022492</name>
</gene>
<evidence type="ECO:0000313" key="1">
    <source>
        <dbReference type="EMBL" id="KAK0576732.1"/>
    </source>
</evidence>
<dbReference type="AlphaFoldDB" id="A0AA39VEH8"/>
<dbReference type="EMBL" id="JAUESC010000386">
    <property type="protein sequence ID" value="KAK0576732.1"/>
    <property type="molecule type" value="Genomic_DNA"/>
</dbReference>
<protein>
    <recommendedName>
        <fullName evidence="3">Retrovirus-related Pol polyprotein from transposon TNT 1-94</fullName>
    </recommendedName>
</protein>
<comment type="caution">
    <text evidence="1">The sequence shown here is derived from an EMBL/GenBank/DDBJ whole genome shotgun (WGS) entry which is preliminary data.</text>
</comment>